<dbReference type="InterPro" id="IPR004710">
    <property type="entry name" value="Bilac:Na_transpt"/>
</dbReference>
<proteinExistence type="inferred from homology"/>
<evidence type="ECO:0000313" key="9">
    <source>
        <dbReference type="EMBL" id="KDR20050.1"/>
    </source>
</evidence>
<feature type="transmembrane region" description="Helical" evidence="8">
    <location>
        <begin position="324"/>
        <end position="341"/>
    </location>
</feature>
<evidence type="ECO:0000256" key="6">
    <source>
        <dbReference type="ARBA" id="ARBA00023136"/>
    </source>
</evidence>
<evidence type="ECO:0000256" key="3">
    <source>
        <dbReference type="ARBA" id="ARBA00022692"/>
    </source>
</evidence>
<feature type="transmembrane region" description="Helical" evidence="8">
    <location>
        <begin position="190"/>
        <end position="212"/>
    </location>
</feature>
<dbReference type="AlphaFoldDB" id="A0A067RI22"/>
<feature type="compositionally biased region" description="Polar residues" evidence="7">
    <location>
        <begin position="461"/>
        <end position="471"/>
    </location>
</feature>
<dbReference type="Gene3D" id="1.20.1530.20">
    <property type="match status" value="1"/>
</dbReference>
<evidence type="ECO:0000256" key="7">
    <source>
        <dbReference type="SAM" id="MobiDB-lite"/>
    </source>
</evidence>
<feature type="region of interest" description="Disordered" evidence="7">
    <location>
        <begin position="442"/>
        <end position="471"/>
    </location>
</feature>
<keyword evidence="10" id="KW-1185">Reference proteome</keyword>
<dbReference type="InterPro" id="IPR002657">
    <property type="entry name" value="BilAc:Na_symport/Acr3"/>
</dbReference>
<feature type="transmembrane region" description="Helical" evidence="8">
    <location>
        <begin position="254"/>
        <end position="275"/>
    </location>
</feature>
<evidence type="ECO:0000256" key="5">
    <source>
        <dbReference type="ARBA" id="ARBA00022989"/>
    </source>
</evidence>
<dbReference type="Pfam" id="PF01758">
    <property type="entry name" value="SBF"/>
    <property type="match status" value="1"/>
</dbReference>
<keyword evidence="3 8" id="KW-0812">Transmembrane</keyword>
<feature type="transmembrane region" description="Helical" evidence="8">
    <location>
        <begin position="7"/>
        <end position="31"/>
    </location>
</feature>
<feature type="compositionally biased region" description="Acidic residues" evidence="7">
    <location>
        <begin position="446"/>
        <end position="455"/>
    </location>
</feature>
<dbReference type="InParanoid" id="A0A067RI22"/>
<keyword evidence="6 8" id="KW-0472">Membrane</keyword>
<evidence type="ECO:0000256" key="2">
    <source>
        <dbReference type="ARBA" id="ARBA00006528"/>
    </source>
</evidence>
<organism evidence="9 10">
    <name type="scientific">Zootermopsis nevadensis</name>
    <name type="common">Dampwood termite</name>
    <dbReference type="NCBI Taxonomy" id="136037"/>
    <lineage>
        <taxon>Eukaryota</taxon>
        <taxon>Metazoa</taxon>
        <taxon>Ecdysozoa</taxon>
        <taxon>Arthropoda</taxon>
        <taxon>Hexapoda</taxon>
        <taxon>Insecta</taxon>
        <taxon>Pterygota</taxon>
        <taxon>Neoptera</taxon>
        <taxon>Polyneoptera</taxon>
        <taxon>Dictyoptera</taxon>
        <taxon>Blattodea</taxon>
        <taxon>Blattoidea</taxon>
        <taxon>Termitoidae</taxon>
        <taxon>Termopsidae</taxon>
        <taxon>Zootermopsis</taxon>
    </lineage>
</organism>
<feature type="transmembrane region" description="Helical" evidence="8">
    <location>
        <begin position="347"/>
        <end position="367"/>
    </location>
</feature>
<comment type="subcellular location">
    <subcellularLocation>
        <location evidence="1">Membrane</location>
        <topology evidence="1">Multi-pass membrane protein</topology>
    </subcellularLocation>
</comment>
<dbReference type="PANTHER" id="PTHR10361">
    <property type="entry name" value="SODIUM-BILE ACID COTRANSPORTER"/>
    <property type="match status" value="1"/>
</dbReference>
<dbReference type="FunCoup" id="A0A067RI22">
    <property type="interactions" value="122"/>
</dbReference>
<dbReference type="OrthoDB" id="203097at2759"/>
<dbReference type="eggNOG" id="KOG2718">
    <property type="taxonomic scope" value="Eukaryota"/>
</dbReference>
<dbReference type="InterPro" id="IPR038770">
    <property type="entry name" value="Na+/solute_symporter_sf"/>
</dbReference>
<dbReference type="GO" id="GO:0016020">
    <property type="term" value="C:membrane"/>
    <property type="evidence" value="ECO:0007669"/>
    <property type="project" value="UniProtKB-SubCell"/>
</dbReference>
<reference evidence="9 10" key="1">
    <citation type="journal article" date="2014" name="Nat. Commun.">
        <title>Molecular traces of alternative social organization in a termite genome.</title>
        <authorList>
            <person name="Terrapon N."/>
            <person name="Li C."/>
            <person name="Robertson H.M."/>
            <person name="Ji L."/>
            <person name="Meng X."/>
            <person name="Booth W."/>
            <person name="Chen Z."/>
            <person name="Childers C.P."/>
            <person name="Glastad K.M."/>
            <person name="Gokhale K."/>
            <person name="Gowin J."/>
            <person name="Gronenberg W."/>
            <person name="Hermansen R.A."/>
            <person name="Hu H."/>
            <person name="Hunt B.G."/>
            <person name="Huylmans A.K."/>
            <person name="Khalil S.M."/>
            <person name="Mitchell R.D."/>
            <person name="Munoz-Torres M.C."/>
            <person name="Mustard J.A."/>
            <person name="Pan H."/>
            <person name="Reese J.T."/>
            <person name="Scharf M.E."/>
            <person name="Sun F."/>
            <person name="Vogel H."/>
            <person name="Xiao J."/>
            <person name="Yang W."/>
            <person name="Yang Z."/>
            <person name="Yang Z."/>
            <person name="Zhou J."/>
            <person name="Zhu J."/>
            <person name="Brent C.S."/>
            <person name="Elsik C.G."/>
            <person name="Goodisman M.A."/>
            <person name="Liberles D.A."/>
            <person name="Roe R.M."/>
            <person name="Vargo E.L."/>
            <person name="Vilcinskas A."/>
            <person name="Wang J."/>
            <person name="Bornberg-Bauer E."/>
            <person name="Korb J."/>
            <person name="Zhang G."/>
            <person name="Liebig J."/>
        </authorList>
    </citation>
    <scope>NUCLEOTIDE SEQUENCE [LARGE SCALE GENOMIC DNA]</scope>
    <source>
        <tissue evidence="9">Whole organism</tissue>
    </source>
</reference>
<gene>
    <name evidence="9" type="ORF">L798_05443</name>
</gene>
<evidence type="ECO:0000256" key="1">
    <source>
        <dbReference type="ARBA" id="ARBA00004141"/>
    </source>
</evidence>
<dbReference type="EMBL" id="KK852620">
    <property type="protein sequence ID" value="KDR20050.1"/>
    <property type="molecule type" value="Genomic_DNA"/>
</dbReference>
<feature type="transmembrane region" description="Helical" evidence="8">
    <location>
        <begin position="218"/>
        <end position="242"/>
    </location>
</feature>
<keyword evidence="5 8" id="KW-1133">Transmembrane helix</keyword>
<evidence type="ECO:0000256" key="8">
    <source>
        <dbReference type="SAM" id="Phobius"/>
    </source>
</evidence>
<dbReference type="PANTHER" id="PTHR10361:SF28">
    <property type="entry name" value="P3 PROTEIN-RELATED"/>
    <property type="match status" value="1"/>
</dbReference>
<keyword evidence="4" id="KW-0813">Transport</keyword>
<feature type="transmembrane region" description="Helical" evidence="8">
    <location>
        <begin position="411"/>
        <end position="431"/>
    </location>
</feature>
<dbReference type="Proteomes" id="UP000027135">
    <property type="component" value="Unassembled WGS sequence"/>
</dbReference>
<keyword evidence="4" id="KW-0769">Symport</keyword>
<feature type="transmembrane region" description="Helical" evidence="8">
    <location>
        <begin position="154"/>
        <end position="178"/>
    </location>
</feature>
<dbReference type="GO" id="GO:0015293">
    <property type="term" value="F:symporter activity"/>
    <property type="evidence" value="ECO:0007669"/>
    <property type="project" value="UniProtKB-KW"/>
</dbReference>
<protein>
    <submittedName>
        <fullName evidence="9">p3 protein</fullName>
    </submittedName>
</protein>
<accession>A0A067RI22</accession>
<dbReference type="OMA" id="AWMAHFR"/>
<evidence type="ECO:0000256" key="4">
    <source>
        <dbReference type="ARBA" id="ARBA00022847"/>
    </source>
</evidence>
<evidence type="ECO:0000313" key="10">
    <source>
        <dbReference type="Proteomes" id="UP000027135"/>
    </source>
</evidence>
<sequence length="486" mass="54351">MCPLWPFHLFFIYIILLCPLWVVSSSVVSYVTNRTSSWGVTFDPVELLLPMDSVSTVKFSTELQQQEIDFGVVHVKTSDGSIASPYPTDKVYILKTENISYPGKWSSAFSVTGNFLGYANVHLQLMDNSSQILLKNSNPVSVRVVRSERVIDQVFTYSVAVLVSVIYINFGCALDWSVFKKTVRRPLGPVIGFVSQFLIMPLISFGLGKWLFYDSVPMQLGMFFTGVSPAGGASNIWTYVLGGNLSLSITMTTISTFAAFAMMPLWIFTLGQVIFEQGKLGIPYSRIAMFASALVIPLAIGFLIQKYLPRVTKIMVRILKPFSALLILFIVIFAIVTNLYLFELFTWKIFVAGFSLPWLGYFFGWLLSHLFKQPPDDTLAIAIETGIQNTGIVIFLLRFSLEQPEADLTTVVPVTVAIMTPVPLLLMYIYLKCSARWNKKKGTTLNEDDDDDDDDDRKGSAASTNVTEPFSISSGNLKYQTHLHQC</sequence>
<name>A0A067RI22_ZOONE</name>
<comment type="similarity">
    <text evidence="2">Belongs to the bile acid:sodium symporter (BASS) (TC 2.A.28) family.</text>
</comment>
<feature type="transmembrane region" description="Helical" evidence="8">
    <location>
        <begin position="287"/>
        <end position="304"/>
    </location>
</feature>